<evidence type="ECO:0000313" key="1">
    <source>
        <dbReference type="EMBL" id="CAK7329943.1"/>
    </source>
</evidence>
<name>A0AAV1R803_9ROSI</name>
<gene>
    <name evidence="1" type="ORF">DCAF_LOCUS7694</name>
</gene>
<accession>A0AAV1R803</accession>
<sequence>ERNCTLIVLGKFPLCYVGECDAFCKSSVMGRKVADVRTMTNVVVIDDKTS</sequence>
<protein>
    <submittedName>
        <fullName evidence="1">Uncharacterized protein</fullName>
    </submittedName>
</protein>
<proteinExistence type="predicted"/>
<dbReference type="EMBL" id="CAWUPB010000913">
    <property type="protein sequence ID" value="CAK7329943.1"/>
    <property type="molecule type" value="Genomic_DNA"/>
</dbReference>
<organism evidence="1 2">
    <name type="scientific">Dovyalis caffra</name>
    <dbReference type="NCBI Taxonomy" id="77055"/>
    <lineage>
        <taxon>Eukaryota</taxon>
        <taxon>Viridiplantae</taxon>
        <taxon>Streptophyta</taxon>
        <taxon>Embryophyta</taxon>
        <taxon>Tracheophyta</taxon>
        <taxon>Spermatophyta</taxon>
        <taxon>Magnoliopsida</taxon>
        <taxon>eudicotyledons</taxon>
        <taxon>Gunneridae</taxon>
        <taxon>Pentapetalae</taxon>
        <taxon>rosids</taxon>
        <taxon>fabids</taxon>
        <taxon>Malpighiales</taxon>
        <taxon>Salicaceae</taxon>
        <taxon>Flacourtieae</taxon>
        <taxon>Dovyalis</taxon>
    </lineage>
</organism>
<feature type="non-terminal residue" evidence="1">
    <location>
        <position position="1"/>
    </location>
</feature>
<dbReference type="AlphaFoldDB" id="A0AAV1R803"/>
<reference evidence="1 2" key="1">
    <citation type="submission" date="2024-01" db="EMBL/GenBank/DDBJ databases">
        <authorList>
            <person name="Waweru B."/>
        </authorList>
    </citation>
    <scope>NUCLEOTIDE SEQUENCE [LARGE SCALE GENOMIC DNA]</scope>
</reference>
<dbReference type="Proteomes" id="UP001314170">
    <property type="component" value="Unassembled WGS sequence"/>
</dbReference>
<keyword evidence="2" id="KW-1185">Reference proteome</keyword>
<evidence type="ECO:0000313" key="2">
    <source>
        <dbReference type="Proteomes" id="UP001314170"/>
    </source>
</evidence>
<comment type="caution">
    <text evidence="1">The sequence shown here is derived from an EMBL/GenBank/DDBJ whole genome shotgun (WGS) entry which is preliminary data.</text>
</comment>